<feature type="transmembrane region" description="Helical" evidence="7">
    <location>
        <begin position="6"/>
        <end position="31"/>
    </location>
</feature>
<feature type="transmembrane region" description="Helical" evidence="7">
    <location>
        <begin position="182"/>
        <end position="203"/>
    </location>
</feature>
<dbReference type="AlphaFoldDB" id="A0A2S7UCU4"/>
<keyword evidence="9" id="KW-1185">Reference proteome</keyword>
<comment type="caution">
    <text evidence="8">The sequence shown here is derived from an EMBL/GenBank/DDBJ whole genome shotgun (WGS) entry which is preliminary data.</text>
</comment>
<dbReference type="Pfam" id="PF01914">
    <property type="entry name" value="MarC"/>
    <property type="match status" value="1"/>
</dbReference>
<evidence type="ECO:0000256" key="6">
    <source>
        <dbReference type="ARBA" id="ARBA00023136"/>
    </source>
</evidence>
<sequence>MEDLLTFAFTVFTGFFAIMNPISNMPIFLTLTDGADKETKQRINLKAVIVAFIIVTTFVLLGNYIFELFGITIPAFKIAGGILIFFVGFEMLQSKKSNIKRLKTVNYDENIAISPLAIPILAGPGTIVTATNFVANTSSYMSIAVIIVVFALMCLLNYIAFSLSDVIAKKIGDNVISVIGKLMGLIIAIIGTSMIISGLKLSFEVLN</sequence>
<evidence type="ECO:0000313" key="9">
    <source>
        <dbReference type="Proteomes" id="UP000239747"/>
    </source>
</evidence>
<dbReference type="RefSeq" id="WP_105071302.1">
    <property type="nucleotide sequence ID" value="NZ_MTPW01000001.1"/>
</dbReference>
<dbReference type="NCBIfam" id="TIGR00427">
    <property type="entry name" value="NAAT family transporter"/>
    <property type="match status" value="1"/>
</dbReference>
<evidence type="ECO:0000256" key="4">
    <source>
        <dbReference type="ARBA" id="ARBA00022692"/>
    </source>
</evidence>
<name>A0A2S7UCU4_9FLAO</name>
<comment type="subcellular location">
    <subcellularLocation>
        <location evidence="1 7">Cell membrane</location>
        <topology evidence="1 7">Multi-pass membrane protein</topology>
    </subcellularLocation>
</comment>
<feature type="transmembrane region" description="Helical" evidence="7">
    <location>
        <begin position="140"/>
        <end position="161"/>
    </location>
</feature>
<evidence type="ECO:0000256" key="1">
    <source>
        <dbReference type="ARBA" id="ARBA00004651"/>
    </source>
</evidence>
<comment type="similarity">
    <text evidence="2 7">Belongs to the UPF0056 (MarC) family.</text>
</comment>
<dbReference type="PANTHER" id="PTHR33508:SF1">
    <property type="entry name" value="UPF0056 MEMBRANE PROTEIN YHCE"/>
    <property type="match status" value="1"/>
</dbReference>
<accession>A0A2S7UCU4</accession>
<dbReference type="GO" id="GO:0005886">
    <property type="term" value="C:plasma membrane"/>
    <property type="evidence" value="ECO:0007669"/>
    <property type="project" value="UniProtKB-SubCell"/>
</dbReference>
<dbReference type="EMBL" id="MTPW01000001">
    <property type="protein sequence ID" value="PQJ32214.1"/>
    <property type="molecule type" value="Genomic_DNA"/>
</dbReference>
<evidence type="ECO:0000256" key="2">
    <source>
        <dbReference type="ARBA" id="ARBA00009784"/>
    </source>
</evidence>
<gene>
    <name evidence="8" type="ORF">BST92_09870</name>
</gene>
<evidence type="ECO:0000313" key="8">
    <source>
        <dbReference type="EMBL" id="PQJ32214.1"/>
    </source>
</evidence>
<keyword evidence="5 7" id="KW-1133">Transmembrane helix</keyword>
<proteinExistence type="inferred from homology"/>
<organism evidence="8 9">
    <name type="scientific">Nonlabens arenilitoris</name>
    <dbReference type="NCBI Taxonomy" id="1217969"/>
    <lineage>
        <taxon>Bacteria</taxon>
        <taxon>Pseudomonadati</taxon>
        <taxon>Bacteroidota</taxon>
        <taxon>Flavobacteriia</taxon>
        <taxon>Flavobacteriales</taxon>
        <taxon>Flavobacteriaceae</taxon>
        <taxon>Nonlabens</taxon>
    </lineage>
</organism>
<evidence type="ECO:0000256" key="5">
    <source>
        <dbReference type="ARBA" id="ARBA00022989"/>
    </source>
</evidence>
<dbReference type="Proteomes" id="UP000239747">
    <property type="component" value="Unassembled WGS sequence"/>
</dbReference>
<keyword evidence="6 7" id="KW-0472">Membrane</keyword>
<keyword evidence="4 7" id="KW-0812">Transmembrane</keyword>
<dbReference type="PANTHER" id="PTHR33508">
    <property type="entry name" value="UPF0056 MEMBRANE PROTEIN YHCE"/>
    <property type="match status" value="1"/>
</dbReference>
<dbReference type="InterPro" id="IPR002771">
    <property type="entry name" value="Multi_antbiot-R_MarC"/>
</dbReference>
<feature type="transmembrane region" description="Helical" evidence="7">
    <location>
        <begin position="71"/>
        <end position="92"/>
    </location>
</feature>
<evidence type="ECO:0000256" key="3">
    <source>
        <dbReference type="ARBA" id="ARBA00022475"/>
    </source>
</evidence>
<feature type="transmembrane region" description="Helical" evidence="7">
    <location>
        <begin position="43"/>
        <end position="65"/>
    </location>
</feature>
<evidence type="ECO:0000256" key="7">
    <source>
        <dbReference type="RuleBase" id="RU362048"/>
    </source>
</evidence>
<feature type="transmembrane region" description="Helical" evidence="7">
    <location>
        <begin position="113"/>
        <end position="134"/>
    </location>
</feature>
<protein>
    <recommendedName>
        <fullName evidence="7">UPF0056 membrane protein</fullName>
    </recommendedName>
</protein>
<keyword evidence="3" id="KW-1003">Cell membrane</keyword>
<dbReference type="OrthoDB" id="21094at2"/>
<reference evidence="8 9" key="1">
    <citation type="submission" date="2017-01" db="EMBL/GenBank/DDBJ databases">
        <title>Trade-off between light-utilization and light-protection in marine flavobacteria.</title>
        <authorList>
            <person name="Kumagai Y."/>
            <person name="Yoshizawa S."/>
            <person name="Kogure K."/>
            <person name="Iwasaki W."/>
        </authorList>
    </citation>
    <scope>NUCLEOTIDE SEQUENCE [LARGE SCALE GENOMIC DNA]</scope>
    <source>
        <strain evidence="8 9">KCTC 32109</strain>
    </source>
</reference>